<reference evidence="6 7" key="1">
    <citation type="journal article" date="2009" name="Nature">
        <title>The Sorghum bicolor genome and the diversification of grasses.</title>
        <authorList>
            <person name="Paterson A.H."/>
            <person name="Bowers J.E."/>
            <person name="Bruggmann R."/>
            <person name="Dubchak I."/>
            <person name="Grimwood J."/>
            <person name="Gundlach H."/>
            <person name="Haberer G."/>
            <person name="Hellsten U."/>
            <person name="Mitros T."/>
            <person name="Poliakov A."/>
            <person name="Schmutz J."/>
            <person name="Spannagl M."/>
            <person name="Tang H."/>
            <person name="Wang X."/>
            <person name="Wicker T."/>
            <person name="Bharti A.K."/>
            <person name="Chapman J."/>
            <person name="Feltus F.A."/>
            <person name="Gowik U."/>
            <person name="Grigoriev I.V."/>
            <person name="Lyons E."/>
            <person name="Maher C.A."/>
            <person name="Martis M."/>
            <person name="Narechania A."/>
            <person name="Otillar R.P."/>
            <person name="Penning B.W."/>
            <person name="Salamov A.A."/>
            <person name="Wang Y."/>
            <person name="Zhang L."/>
            <person name="Carpita N.C."/>
            <person name="Freeling M."/>
            <person name="Gingle A.R."/>
            <person name="Hash C.T."/>
            <person name="Keller B."/>
            <person name="Klein P."/>
            <person name="Kresovich S."/>
            <person name="McCann M.C."/>
            <person name="Ming R."/>
            <person name="Peterson D.G."/>
            <person name="Mehboob-ur-Rahman"/>
            <person name="Ware D."/>
            <person name="Westhoff P."/>
            <person name="Mayer K.F."/>
            <person name="Messing J."/>
            <person name="Rokhsar D.S."/>
        </authorList>
    </citation>
    <scope>NUCLEOTIDE SEQUENCE [LARGE SCALE GENOMIC DNA]</scope>
    <source>
        <strain evidence="7">cv. BTx623</strain>
    </source>
</reference>
<sequence>MACGLRTLPGPHVSGSTARAAAAPDPRCKFCSHRVLYSRRTGALSSSTAPTAPGLHSSQPARYPCRAVRLRLAAVAMNHGRRLPAGPLPSFEQRLGTYDCDLSVGELVLRGDVARLFAPSSGGDRPFDYNATLLLHNNGRRVVVRVFKVAAGRETLLGEGWGEICEDFNLTQGDVAVFRKAALQDDRTFIACFLDANGNPCPSSFDALDDPPSSPEFQGSFALNADWLRAQGADEAGWGGQAAKSWWWWSGIAGGRHDHQGKRWIWLWSVELGKAATSITWRPSCL</sequence>
<evidence type="ECO:0000256" key="2">
    <source>
        <dbReference type="ARBA" id="ARBA00023015"/>
    </source>
</evidence>
<evidence type="ECO:0000313" key="6">
    <source>
        <dbReference type="EMBL" id="OQU90196.1"/>
    </source>
</evidence>
<gene>
    <name evidence="6" type="ORF">SORBI_3002G363300</name>
</gene>
<proteinExistence type="predicted"/>
<evidence type="ECO:0000256" key="5">
    <source>
        <dbReference type="ARBA" id="ARBA00023242"/>
    </source>
</evidence>
<protein>
    <recommendedName>
        <fullName evidence="8">TF-B3 domain-containing protein</fullName>
    </recommendedName>
</protein>
<keyword evidence="7" id="KW-1185">Reference proteome</keyword>
<keyword evidence="3" id="KW-0238">DNA-binding</keyword>
<dbReference type="Proteomes" id="UP000000768">
    <property type="component" value="Chromosome 2"/>
</dbReference>
<evidence type="ECO:0000313" key="7">
    <source>
        <dbReference type="Proteomes" id="UP000000768"/>
    </source>
</evidence>
<dbReference type="GO" id="GO:0003677">
    <property type="term" value="F:DNA binding"/>
    <property type="evidence" value="ECO:0007669"/>
    <property type="project" value="UniProtKB-KW"/>
</dbReference>
<evidence type="ECO:0000256" key="3">
    <source>
        <dbReference type="ARBA" id="ARBA00023125"/>
    </source>
</evidence>
<comment type="subcellular location">
    <subcellularLocation>
        <location evidence="1">Nucleus</location>
    </subcellularLocation>
</comment>
<accession>A0A1W0W772</accession>
<evidence type="ECO:0008006" key="8">
    <source>
        <dbReference type="Google" id="ProtNLM"/>
    </source>
</evidence>
<dbReference type="InParanoid" id="A0A1W0W772"/>
<dbReference type="GO" id="GO:0005634">
    <property type="term" value="C:nucleus"/>
    <property type="evidence" value="ECO:0007669"/>
    <property type="project" value="UniProtKB-SubCell"/>
</dbReference>
<dbReference type="AlphaFoldDB" id="A0A1W0W772"/>
<dbReference type="InterPro" id="IPR015300">
    <property type="entry name" value="DNA-bd_pseudobarrel_sf"/>
</dbReference>
<name>A0A1W0W772_SORBI</name>
<keyword evidence="4" id="KW-0804">Transcription</keyword>
<evidence type="ECO:0000256" key="1">
    <source>
        <dbReference type="ARBA" id="ARBA00004123"/>
    </source>
</evidence>
<keyword evidence="2" id="KW-0805">Transcription regulation</keyword>
<keyword evidence="5" id="KW-0539">Nucleus</keyword>
<dbReference type="Gramene" id="OQU90196">
    <property type="protein sequence ID" value="OQU90196"/>
    <property type="gene ID" value="SORBI_3002G363300"/>
</dbReference>
<dbReference type="EMBL" id="CM000761">
    <property type="protein sequence ID" value="OQU90196.1"/>
    <property type="molecule type" value="Genomic_DNA"/>
</dbReference>
<dbReference type="SUPFAM" id="SSF101936">
    <property type="entry name" value="DNA-binding pseudobarrel domain"/>
    <property type="match status" value="1"/>
</dbReference>
<evidence type="ECO:0000256" key="4">
    <source>
        <dbReference type="ARBA" id="ARBA00023163"/>
    </source>
</evidence>
<organism evidence="6 7">
    <name type="scientific">Sorghum bicolor</name>
    <name type="common">Sorghum</name>
    <name type="synonym">Sorghum vulgare</name>
    <dbReference type="NCBI Taxonomy" id="4558"/>
    <lineage>
        <taxon>Eukaryota</taxon>
        <taxon>Viridiplantae</taxon>
        <taxon>Streptophyta</taxon>
        <taxon>Embryophyta</taxon>
        <taxon>Tracheophyta</taxon>
        <taxon>Spermatophyta</taxon>
        <taxon>Magnoliopsida</taxon>
        <taxon>Liliopsida</taxon>
        <taxon>Poales</taxon>
        <taxon>Poaceae</taxon>
        <taxon>PACMAD clade</taxon>
        <taxon>Panicoideae</taxon>
        <taxon>Andropogonodae</taxon>
        <taxon>Andropogoneae</taxon>
        <taxon>Sorghinae</taxon>
        <taxon>Sorghum</taxon>
    </lineage>
</organism>
<dbReference type="ExpressionAtlas" id="A0A1W0W772">
    <property type="expression patterns" value="baseline"/>
</dbReference>
<reference evidence="7" key="2">
    <citation type="journal article" date="2018" name="Plant J.">
        <title>The Sorghum bicolor reference genome: improved assembly, gene annotations, a transcriptome atlas, and signatures of genome organization.</title>
        <authorList>
            <person name="McCormick R.F."/>
            <person name="Truong S.K."/>
            <person name="Sreedasyam A."/>
            <person name="Jenkins J."/>
            <person name="Shu S."/>
            <person name="Sims D."/>
            <person name="Kennedy M."/>
            <person name="Amirebrahimi M."/>
            <person name="Weers B.D."/>
            <person name="McKinley B."/>
            <person name="Mattison A."/>
            <person name="Morishige D.T."/>
            <person name="Grimwood J."/>
            <person name="Schmutz J."/>
            <person name="Mullet J.E."/>
        </authorList>
    </citation>
    <scope>NUCLEOTIDE SEQUENCE [LARGE SCALE GENOMIC DNA]</scope>
    <source>
        <strain evidence="7">cv. BTx623</strain>
    </source>
</reference>